<dbReference type="SUPFAM" id="SSF53927">
    <property type="entry name" value="Cytidine deaminase-like"/>
    <property type="match status" value="1"/>
</dbReference>
<dbReference type="AlphaFoldDB" id="A0A5C0UHT3"/>
<dbReference type="CDD" id="cd01285">
    <property type="entry name" value="nucleoside_deaminase"/>
    <property type="match status" value="1"/>
</dbReference>
<sequence length="242" mass="28598">MYIDECRKWMSFVIELALKTKNHEEVPVACVILNKTLTNQSSSSLNKLQLKSTEPDRKTFHNNKNQKYSECISQINSNEYKNTNEYNNEYKYELVSKSSNQVQLKQNPLKHAELIALELALKKLNTKYLTNCILITNLEPCDMCMKAIELCKIKRVIFGAYRNNLNQNKLDNDLQENHKERHISNMQNNSQKHNTNYHSCKSHNNYHDYHYKNHSSHHIGGVMETECKKILQNFFKKIRERN</sequence>
<organism evidence="4 5">
    <name type="scientific">Candidatus Nesciobacter abundans</name>
    <dbReference type="NCBI Taxonomy" id="2601668"/>
    <lineage>
        <taxon>Bacteria</taxon>
        <taxon>Pseudomonadati</taxon>
        <taxon>Pseudomonadota</taxon>
        <taxon>Alphaproteobacteria</taxon>
        <taxon>Holosporales</taxon>
        <taxon>Holosporaceae</taxon>
        <taxon>Candidatus Nesciobacter</taxon>
    </lineage>
</organism>
<dbReference type="RefSeq" id="WP_148972256.1">
    <property type="nucleotide sequence ID" value="NZ_CP043314.1"/>
</dbReference>
<proteinExistence type="predicted"/>
<dbReference type="GO" id="GO:0008270">
    <property type="term" value="F:zinc ion binding"/>
    <property type="evidence" value="ECO:0007669"/>
    <property type="project" value="InterPro"/>
</dbReference>
<dbReference type="PANTHER" id="PTHR11079">
    <property type="entry name" value="CYTOSINE DEAMINASE FAMILY MEMBER"/>
    <property type="match status" value="1"/>
</dbReference>
<dbReference type="KEGG" id="nabu:FZC36_01645"/>
<feature type="domain" description="CMP/dCMP-type deaminase" evidence="3">
    <location>
        <begin position="4"/>
        <end position="173"/>
    </location>
</feature>
<dbReference type="EMBL" id="CP043314">
    <property type="protein sequence ID" value="QEK39133.1"/>
    <property type="molecule type" value="Genomic_DNA"/>
</dbReference>
<dbReference type="Proteomes" id="UP000324924">
    <property type="component" value="Chromosome"/>
</dbReference>
<evidence type="ECO:0000313" key="5">
    <source>
        <dbReference type="Proteomes" id="UP000324924"/>
    </source>
</evidence>
<keyword evidence="5" id="KW-1185">Reference proteome</keyword>
<keyword evidence="2" id="KW-0862">Zinc</keyword>
<keyword evidence="1" id="KW-0479">Metal-binding</keyword>
<dbReference type="InterPro" id="IPR016193">
    <property type="entry name" value="Cytidine_deaminase-like"/>
</dbReference>
<reference evidence="4 5" key="1">
    <citation type="submission" date="2019-08" db="EMBL/GenBank/DDBJ databases">
        <title>Highly reduced genomes of protist endosymbionts show evolutionary convergence.</title>
        <authorList>
            <person name="George E."/>
            <person name="Husnik F."/>
            <person name="Tashyreva D."/>
            <person name="Prokopchuk G."/>
            <person name="Horak A."/>
            <person name="Kwong W.K."/>
            <person name="Lukes J."/>
            <person name="Keeling P.J."/>
        </authorList>
    </citation>
    <scope>NUCLEOTIDE SEQUENCE [LARGE SCALE GENOMIC DNA]</scope>
    <source>
        <strain evidence="4">1604HC</strain>
    </source>
</reference>
<dbReference type="OrthoDB" id="9802676at2"/>
<evidence type="ECO:0000256" key="2">
    <source>
        <dbReference type="ARBA" id="ARBA00022833"/>
    </source>
</evidence>
<dbReference type="InterPro" id="IPR016192">
    <property type="entry name" value="APOBEC/CMP_deaminase_Zn-bd"/>
</dbReference>
<dbReference type="PROSITE" id="PS00903">
    <property type="entry name" value="CYT_DCMP_DEAMINASES_1"/>
    <property type="match status" value="1"/>
</dbReference>
<gene>
    <name evidence="4" type="ORF">FZC36_01645</name>
</gene>
<dbReference type="InterPro" id="IPR002125">
    <property type="entry name" value="CMP_dCMP_dom"/>
</dbReference>
<dbReference type="Gene3D" id="3.40.140.10">
    <property type="entry name" value="Cytidine Deaminase, domain 2"/>
    <property type="match status" value="1"/>
</dbReference>
<evidence type="ECO:0000313" key="4">
    <source>
        <dbReference type="EMBL" id="QEK39133.1"/>
    </source>
</evidence>
<dbReference type="GO" id="GO:0016787">
    <property type="term" value="F:hydrolase activity"/>
    <property type="evidence" value="ECO:0007669"/>
    <property type="project" value="InterPro"/>
</dbReference>
<dbReference type="PANTHER" id="PTHR11079:SF179">
    <property type="entry name" value="TRNA(ADENINE(34)) DEAMINASE, CHLOROPLASTIC"/>
    <property type="match status" value="1"/>
</dbReference>
<evidence type="ECO:0000256" key="1">
    <source>
        <dbReference type="ARBA" id="ARBA00022723"/>
    </source>
</evidence>
<dbReference type="Pfam" id="PF00383">
    <property type="entry name" value="dCMP_cyt_deam_1"/>
    <property type="match status" value="1"/>
</dbReference>
<evidence type="ECO:0000259" key="3">
    <source>
        <dbReference type="PROSITE" id="PS51747"/>
    </source>
</evidence>
<dbReference type="PROSITE" id="PS51747">
    <property type="entry name" value="CYT_DCMP_DEAMINASES_2"/>
    <property type="match status" value="1"/>
</dbReference>
<accession>A0A5C0UHT3</accession>
<protein>
    <recommendedName>
        <fullName evidence="3">CMP/dCMP-type deaminase domain-containing protein</fullName>
    </recommendedName>
</protein>
<name>A0A5C0UHT3_9PROT</name>